<evidence type="ECO:0000313" key="1">
    <source>
        <dbReference type="EMBL" id="MFC5463450.1"/>
    </source>
</evidence>
<gene>
    <name evidence="1" type="ORF">ACFPM4_01645</name>
</gene>
<evidence type="ECO:0000313" key="2">
    <source>
        <dbReference type="Proteomes" id="UP001596147"/>
    </source>
</evidence>
<keyword evidence="2" id="KW-1185">Reference proteome</keyword>
<sequence>MERVSFVVAMIGILILFLWGCSNEEQYIAVQQLTGLEEEYEEFREIKDLEQVRKINEIVSELNWDVVVENMERPADYRFSFQYHEANIETKAPYYSLWLNLEQDTVELVLDRDNSYVSLNKKESKDLLDVLVGRESVELKKVKESLKVAEDELLWLNEMVVRDETKIGTKAINMFFHHVSEGIKDSIIAISPGIDSGPAIRSLFYDGEDEITYVYDNTRDHLSTEVDRSIYVYYCGKDVDYQYDIHGQFRRFMVTNCVGEDGGEKSDHHIFTENLK</sequence>
<dbReference type="EMBL" id="JBHSMC010000001">
    <property type="protein sequence ID" value="MFC5463450.1"/>
    <property type="molecule type" value="Genomic_DNA"/>
</dbReference>
<organism evidence="1 2">
    <name type="scientific">Lederbergia graminis</name>
    <dbReference type="NCBI Taxonomy" id="735518"/>
    <lineage>
        <taxon>Bacteria</taxon>
        <taxon>Bacillati</taxon>
        <taxon>Bacillota</taxon>
        <taxon>Bacilli</taxon>
        <taxon>Bacillales</taxon>
        <taxon>Bacillaceae</taxon>
        <taxon>Lederbergia</taxon>
    </lineage>
</organism>
<protein>
    <submittedName>
        <fullName evidence="1">Uncharacterized protein</fullName>
    </submittedName>
</protein>
<reference evidence="2" key="1">
    <citation type="journal article" date="2019" name="Int. J. Syst. Evol. Microbiol.">
        <title>The Global Catalogue of Microorganisms (GCM) 10K type strain sequencing project: providing services to taxonomists for standard genome sequencing and annotation.</title>
        <authorList>
            <consortium name="The Broad Institute Genomics Platform"/>
            <consortium name="The Broad Institute Genome Sequencing Center for Infectious Disease"/>
            <person name="Wu L."/>
            <person name="Ma J."/>
        </authorList>
    </citation>
    <scope>NUCLEOTIDE SEQUENCE [LARGE SCALE GENOMIC DNA]</scope>
    <source>
        <strain evidence="2">CGMCC 1.12237</strain>
    </source>
</reference>
<dbReference type="RefSeq" id="WP_382346941.1">
    <property type="nucleotide sequence ID" value="NZ_JBHSMC010000001.1"/>
</dbReference>
<accession>A0ABW0LDN6</accession>
<dbReference type="Proteomes" id="UP001596147">
    <property type="component" value="Unassembled WGS sequence"/>
</dbReference>
<comment type="caution">
    <text evidence="1">The sequence shown here is derived from an EMBL/GenBank/DDBJ whole genome shotgun (WGS) entry which is preliminary data.</text>
</comment>
<proteinExistence type="predicted"/>
<name>A0ABW0LDN6_9BACI</name>